<accession>A0A2K3LU55</accession>
<reference evidence="1 2" key="1">
    <citation type="journal article" date="2014" name="Am. J. Bot.">
        <title>Genome assembly and annotation for red clover (Trifolium pratense; Fabaceae).</title>
        <authorList>
            <person name="Istvanek J."/>
            <person name="Jaros M."/>
            <person name="Krenek A."/>
            <person name="Repkova J."/>
        </authorList>
    </citation>
    <scope>NUCLEOTIDE SEQUENCE [LARGE SCALE GENOMIC DNA]</scope>
    <source>
        <strain evidence="2">cv. Tatra</strain>
        <tissue evidence="1">Young leaves</tissue>
    </source>
</reference>
<reference evidence="1 2" key="2">
    <citation type="journal article" date="2017" name="Front. Plant Sci.">
        <title>Gene Classification and Mining of Molecular Markers Useful in Red Clover (Trifolium pratense) Breeding.</title>
        <authorList>
            <person name="Istvanek J."/>
            <person name="Dluhosova J."/>
            <person name="Dluhos P."/>
            <person name="Patkova L."/>
            <person name="Nedelnik J."/>
            <person name="Repkova J."/>
        </authorList>
    </citation>
    <scope>NUCLEOTIDE SEQUENCE [LARGE SCALE GENOMIC DNA]</scope>
    <source>
        <strain evidence="2">cv. Tatra</strain>
        <tissue evidence="1">Young leaves</tissue>
    </source>
</reference>
<organism evidence="1 2">
    <name type="scientific">Trifolium pratense</name>
    <name type="common">Red clover</name>
    <dbReference type="NCBI Taxonomy" id="57577"/>
    <lineage>
        <taxon>Eukaryota</taxon>
        <taxon>Viridiplantae</taxon>
        <taxon>Streptophyta</taxon>
        <taxon>Embryophyta</taxon>
        <taxon>Tracheophyta</taxon>
        <taxon>Spermatophyta</taxon>
        <taxon>Magnoliopsida</taxon>
        <taxon>eudicotyledons</taxon>
        <taxon>Gunneridae</taxon>
        <taxon>Pentapetalae</taxon>
        <taxon>rosids</taxon>
        <taxon>fabids</taxon>
        <taxon>Fabales</taxon>
        <taxon>Fabaceae</taxon>
        <taxon>Papilionoideae</taxon>
        <taxon>50 kb inversion clade</taxon>
        <taxon>NPAAA clade</taxon>
        <taxon>Hologalegina</taxon>
        <taxon>IRL clade</taxon>
        <taxon>Trifolieae</taxon>
        <taxon>Trifolium</taxon>
    </lineage>
</organism>
<proteinExistence type="predicted"/>
<dbReference type="AlphaFoldDB" id="A0A2K3LU55"/>
<comment type="caution">
    <text evidence="1">The sequence shown here is derived from an EMBL/GenBank/DDBJ whole genome shotgun (WGS) entry which is preliminary data.</text>
</comment>
<name>A0A2K3LU55_TRIPR</name>
<gene>
    <name evidence="1" type="ORF">L195_g038087</name>
</gene>
<sequence>MFQQGILPLLFARAWYYSASLIQAYIQSNSYTIFAAIEKLLCTNPSSILVTLDFMVARFRSGLPRSQLNLVGGNTTILIGHSMRMVMSSVMAMNDDFGYGDDDDDFYDGDE</sequence>
<evidence type="ECO:0000313" key="2">
    <source>
        <dbReference type="Proteomes" id="UP000236291"/>
    </source>
</evidence>
<dbReference type="Proteomes" id="UP000236291">
    <property type="component" value="Unassembled WGS sequence"/>
</dbReference>
<evidence type="ECO:0000313" key="1">
    <source>
        <dbReference type="EMBL" id="PNX82060.1"/>
    </source>
</evidence>
<protein>
    <submittedName>
        <fullName evidence="1">Uncharacterized protein</fullName>
    </submittedName>
</protein>
<dbReference type="EMBL" id="ASHM01041191">
    <property type="protein sequence ID" value="PNX82060.1"/>
    <property type="molecule type" value="Genomic_DNA"/>
</dbReference>